<dbReference type="InterPro" id="IPR052057">
    <property type="entry name" value="IS150/IS1296_orfA-like"/>
</dbReference>
<reference evidence="4 5" key="1">
    <citation type="submission" date="2014-01" db="EMBL/GenBank/DDBJ databases">
        <title>Isolation of Serratia multitudinisentens RB-25 from Ex-Landfill site.</title>
        <authorList>
            <person name="Robson E.H.J."/>
        </authorList>
    </citation>
    <scope>NUCLEOTIDE SEQUENCE [LARGE SCALE GENOMIC DNA]</scope>
    <source>
        <strain evidence="4 5">RB-25</strain>
    </source>
</reference>
<dbReference type="SUPFAM" id="SSF48295">
    <property type="entry name" value="TrpR-like"/>
    <property type="match status" value="1"/>
</dbReference>
<comment type="similarity">
    <text evidence="1">Belongs to the IS150/IS1296 orfA family.</text>
</comment>
<evidence type="ECO:0000259" key="2">
    <source>
        <dbReference type="Pfam" id="PF13518"/>
    </source>
</evidence>
<gene>
    <name evidence="3" type="ORF">Z042_05510</name>
    <name evidence="4" type="ORF">Z042_23305</name>
</gene>
<dbReference type="PANTHER" id="PTHR33795:SF1">
    <property type="entry name" value="INSERTION ELEMENT IS150 PROTEIN INSJ"/>
    <property type="match status" value="1"/>
</dbReference>
<evidence type="ECO:0000313" key="3">
    <source>
        <dbReference type="EMBL" id="AHG19128.1"/>
    </source>
</evidence>
<organism evidence="4 5">
    <name type="scientific">Chania multitudinisentens RB-25</name>
    <dbReference type="NCBI Taxonomy" id="1441930"/>
    <lineage>
        <taxon>Bacteria</taxon>
        <taxon>Pseudomonadati</taxon>
        <taxon>Pseudomonadota</taxon>
        <taxon>Gammaproteobacteria</taxon>
        <taxon>Enterobacterales</taxon>
        <taxon>Yersiniaceae</taxon>
        <taxon>Chania</taxon>
    </lineage>
</organism>
<feature type="domain" description="Insertion element IS150 protein InsJ-like helix-turn-helix" evidence="2">
    <location>
        <begin position="65"/>
        <end position="116"/>
    </location>
</feature>
<dbReference type="KEGG" id="sfo:Z042_23305"/>
<sequence>MRRKYSVKFKVQVAKHYLSRIEGADLTAKRFKIDHGTVRKWAEVYKAHGHDGFETSYHRFSAASKEAIVLDMWENHLSSRQVAAKYKIAPPTASKWEKLYNSGGIDALQGNRKERPPMIKTIKITPKLPSTQSSSFSSEQEELEYLRAENAYLKKLQALIQQENELMQKKKQKS</sequence>
<dbReference type="Gene3D" id="1.10.10.60">
    <property type="entry name" value="Homeodomain-like"/>
    <property type="match status" value="1"/>
</dbReference>
<dbReference type="EMBL" id="CP007044">
    <property type="protein sequence ID" value="AHG19128.1"/>
    <property type="molecule type" value="Genomic_DNA"/>
</dbReference>
<dbReference type="Gene3D" id="1.10.10.10">
    <property type="entry name" value="Winged helix-like DNA-binding domain superfamily/Winged helix DNA-binding domain"/>
    <property type="match status" value="1"/>
</dbReference>
<dbReference type="InterPro" id="IPR055247">
    <property type="entry name" value="InsJ-like_HTH"/>
</dbReference>
<dbReference type="GO" id="GO:0043565">
    <property type="term" value="F:sequence-specific DNA binding"/>
    <property type="evidence" value="ECO:0007669"/>
    <property type="project" value="InterPro"/>
</dbReference>
<protein>
    <recommendedName>
        <fullName evidence="2">Insertion element IS150 protein InsJ-like helix-turn-helix domain-containing protein</fullName>
    </recommendedName>
</protein>
<evidence type="ECO:0000313" key="5">
    <source>
        <dbReference type="Proteomes" id="UP000019030"/>
    </source>
</evidence>
<reference evidence="4 5" key="2">
    <citation type="submission" date="2015-03" db="EMBL/GenBank/DDBJ databases">
        <authorList>
            <person name="Chan K.-G."/>
        </authorList>
    </citation>
    <scope>NUCLEOTIDE SEQUENCE [LARGE SCALE GENOMIC DNA]</scope>
    <source>
        <strain evidence="4 5">RB-25</strain>
    </source>
</reference>
<dbReference type="Proteomes" id="UP000019030">
    <property type="component" value="Chromosome"/>
</dbReference>
<dbReference type="InterPro" id="IPR036388">
    <property type="entry name" value="WH-like_DNA-bd_sf"/>
</dbReference>
<dbReference type="eggNOG" id="COG2963">
    <property type="taxonomic scope" value="Bacteria"/>
</dbReference>
<dbReference type="EMBL" id="CP007044">
    <property type="protein sequence ID" value="AHG22204.1"/>
    <property type="molecule type" value="Genomic_DNA"/>
</dbReference>
<proteinExistence type="inferred from homology"/>
<dbReference type="STRING" id="1441930.Z042_05510"/>
<dbReference type="AlphaFoldDB" id="W0LIC2"/>
<dbReference type="SUPFAM" id="SSF46689">
    <property type="entry name" value="Homeodomain-like"/>
    <property type="match status" value="1"/>
</dbReference>
<dbReference type="Pfam" id="PF13518">
    <property type="entry name" value="HTH_28"/>
    <property type="match status" value="1"/>
</dbReference>
<dbReference type="KEGG" id="sfo:Z042_05510"/>
<dbReference type="InterPro" id="IPR009057">
    <property type="entry name" value="Homeodomain-like_sf"/>
</dbReference>
<accession>W0LIC2</accession>
<evidence type="ECO:0000256" key="1">
    <source>
        <dbReference type="ARBA" id="ARBA00038232"/>
    </source>
</evidence>
<keyword evidence="5" id="KW-1185">Reference proteome</keyword>
<dbReference type="PATRIC" id="fig|1441930.4.peg.1101"/>
<dbReference type="PANTHER" id="PTHR33795">
    <property type="entry name" value="INSERTION ELEMENT IS150 PROTEIN INSJ"/>
    <property type="match status" value="1"/>
</dbReference>
<evidence type="ECO:0000313" key="4">
    <source>
        <dbReference type="EMBL" id="AHG22204.1"/>
    </source>
</evidence>
<dbReference type="InterPro" id="IPR010921">
    <property type="entry name" value="Trp_repressor/repl_initiator"/>
</dbReference>
<dbReference type="HOGENOM" id="CLU_027402_17_0_6"/>
<name>W0LIC2_9GAMM</name>